<dbReference type="Proteomes" id="UP001497700">
    <property type="component" value="Unassembled WGS sequence"/>
</dbReference>
<evidence type="ECO:0000313" key="2">
    <source>
        <dbReference type="Proteomes" id="UP001497700"/>
    </source>
</evidence>
<reference evidence="1 2" key="1">
    <citation type="journal article" date="2022" name="New Phytol.">
        <title>Ecological generalism drives hyperdiversity of secondary metabolite gene clusters in xylarialean endophytes.</title>
        <authorList>
            <person name="Franco M.E.E."/>
            <person name="Wisecaver J.H."/>
            <person name="Arnold A.E."/>
            <person name="Ju Y.M."/>
            <person name="Slot J.C."/>
            <person name="Ahrendt S."/>
            <person name="Moore L.P."/>
            <person name="Eastman K.E."/>
            <person name="Scott K."/>
            <person name="Konkel Z."/>
            <person name="Mondo S.J."/>
            <person name="Kuo A."/>
            <person name="Hayes R.D."/>
            <person name="Haridas S."/>
            <person name="Andreopoulos B."/>
            <person name="Riley R."/>
            <person name="LaButti K."/>
            <person name="Pangilinan J."/>
            <person name="Lipzen A."/>
            <person name="Amirebrahimi M."/>
            <person name="Yan J."/>
            <person name="Adam C."/>
            <person name="Keymanesh K."/>
            <person name="Ng V."/>
            <person name="Louie K."/>
            <person name="Northen T."/>
            <person name="Drula E."/>
            <person name="Henrissat B."/>
            <person name="Hsieh H.M."/>
            <person name="Youens-Clark K."/>
            <person name="Lutzoni F."/>
            <person name="Miadlikowska J."/>
            <person name="Eastwood D.C."/>
            <person name="Hamelin R.C."/>
            <person name="Grigoriev I.V."/>
            <person name="U'Ren J.M."/>
        </authorList>
    </citation>
    <scope>NUCLEOTIDE SEQUENCE [LARGE SCALE GENOMIC DNA]</scope>
    <source>
        <strain evidence="1 2">CBS 119005</strain>
    </source>
</reference>
<comment type="caution">
    <text evidence="1">The sequence shown here is derived from an EMBL/GenBank/DDBJ whole genome shotgun (WGS) entry which is preliminary data.</text>
</comment>
<gene>
    <name evidence="1" type="ORF">F4820DRAFT_454896</name>
</gene>
<evidence type="ECO:0000313" key="1">
    <source>
        <dbReference type="EMBL" id="KAI4870999.1"/>
    </source>
</evidence>
<accession>A0ACB9ZGX1</accession>
<protein>
    <submittedName>
        <fullName evidence="1">NRPS-like enzyme</fullName>
    </submittedName>
</protein>
<dbReference type="EMBL" id="MU393421">
    <property type="protein sequence ID" value="KAI4870999.1"/>
    <property type="molecule type" value="Genomic_DNA"/>
</dbReference>
<keyword evidence="2" id="KW-1185">Reference proteome</keyword>
<sequence>MATEHSHAALWQDELLPHIVDRLAQETPEAVYGLWPIAPTSYEAGFRTITYAQLANVINGLAWWITAELGPGQDNEVLTYLGPNDVRLTALVLAAVKAGYTIFLTSPRNSPAAQRSLFSSLKCQTFVTNNPMPPPALSVIEAVGPRKLMLPSVEQILETPYSHFTFEKTFEQGRWDPLFIIHTSGSTGMPKPLIRSHETAARHFNFTSYDPPEGVTSIDHTCRGKRIIVTVPPFHGAGLGQYLLYAIPFGNAVIAPAATGIVTAHGLVEALKQTPADVAVLVPSVVAELAQDPDLLDYCAKHLELIVYIGGDLPQSIGDRVAEKVALRCRFGASEVGIPPELVPPEFGPADWRYIRFHPCVGAVFDEVTDGNYELVIRRDESLARTQPAFSIRGQQELEEYRTRDLFERHPTIPDAYGALVIGSQRFQAALLIEAAKAAGPLTTAEQAALIERVWPSVNEANRVAPAHARVEKALILVTTPDRPLIRAGKGTIQRPASLSQYAADIDKLYTDVDMALNDEPAGVPLDLANKNTVALRIRDSLLAVTGWPDIDDTVNFFDSGMDSLQALQVTRALRRCLQLPSLALSTVYQNPTIPQLTSALLDKGEAPSDDDIMSPLLATYRGLIHQIPVPKSSALDREESVDVLLTGSTGTIGTYLLRALLDRPGIGHIFCLNRGEHGGSDAQSSSFTTSGLKTDDLDDRVTFLQADLAHPLLGLDKTTHDVLRARVGLVIHNAWTVNFNLGLMAFRPQLAGLVNLFTLSAAATHRVHFVFVSSVGAVSGRSAETGAAPEKVLESFDTPHANGYARSKFLSEQLCDVAARHLGIPVTVARVGQVAGAVRQGGKWKRSEWFPSLVISSFHIGCLPDSLGPRFSAIDWIPSDLLADVLVDLTRDAGSSTGNNSGAGVFNLRNPGVVAWAAILPAISAAAQGNLGRALEVVSPSTWLSRLEESMTAVAESDNSTDLATEVASNPAIKLLDFYRNGLWSDGDGDSLQPITSTETFAPFGSPDM</sequence>
<name>A0ACB9ZGX1_9PEZI</name>
<proteinExistence type="predicted"/>
<organism evidence="1 2">
    <name type="scientific">Hypoxylon rubiginosum</name>
    <dbReference type="NCBI Taxonomy" id="110542"/>
    <lineage>
        <taxon>Eukaryota</taxon>
        <taxon>Fungi</taxon>
        <taxon>Dikarya</taxon>
        <taxon>Ascomycota</taxon>
        <taxon>Pezizomycotina</taxon>
        <taxon>Sordariomycetes</taxon>
        <taxon>Xylariomycetidae</taxon>
        <taxon>Xylariales</taxon>
        <taxon>Hypoxylaceae</taxon>
        <taxon>Hypoxylon</taxon>
    </lineage>
</organism>